<reference evidence="4" key="1">
    <citation type="journal article" date="2014" name="Nat. Commun.">
        <title>Genomic adaptations of the halophilic Dead Sea filamentous fungus Eurotium rubrum.</title>
        <authorList>
            <person name="Kis-Papo T."/>
            <person name="Weig A.R."/>
            <person name="Riley R."/>
            <person name="Persoh D."/>
            <person name="Salamov A."/>
            <person name="Sun H."/>
            <person name="Lipzen A."/>
            <person name="Wasser S.P."/>
            <person name="Rambold G."/>
            <person name="Grigoriev I.V."/>
            <person name="Nevo E."/>
        </authorList>
    </citation>
    <scope>NUCLEOTIDE SEQUENCE [LARGE SCALE GENOMIC DNA]</scope>
    <source>
        <strain evidence="4">CBS 135680</strain>
    </source>
</reference>
<dbReference type="HOGENOM" id="CLU_081019_0_0_1"/>
<accession>A0A017SCE2</accession>
<dbReference type="AlphaFoldDB" id="A0A017SCE2"/>
<dbReference type="Proteomes" id="UP000019804">
    <property type="component" value="Unassembled WGS sequence"/>
</dbReference>
<sequence length="219" mass="24890">MASNGNKDFIIKHMNADHQDSLVLYLQAYCHVSAGDAKSARLEDISLSDLVILADGVRYSVPFDPPMKSFSDTRSRVVAMYKDSLQRLGLSEFAIKEYRAPQGFQIVIFVTCLATYIGFVQRSNFLPGSIIYESLELEKVPAFTQFCYDIQPLLFPAMVGIHVLESGLLAFLRLRPHRVPLFSGLWFAWMTSTFIEGFGAFQRIKGMVKEEETKRENRK</sequence>
<proteinExistence type="predicted"/>
<evidence type="ECO:0000256" key="1">
    <source>
        <dbReference type="SAM" id="Phobius"/>
    </source>
</evidence>
<dbReference type="InterPro" id="IPR037119">
    <property type="entry name" value="Haem_oxidase_HugZ-like_sf"/>
</dbReference>
<dbReference type="STRING" id="1388766.A0A017SCE2"/>
<evidence type="ECO:0000313" key="3">
    <source>
        <dbReference type="EMBL" id="EYE94456.1"/>
    </source>
</evidence>
<organism evidence="3 4">
    <name type="scientific">Aspergillus ruber (strain CBS 135680)</name>
    <dbReference type="NCBI Taxonomy" id="1388766"/>
    <lineage>
        <taxon>Eukaryota</taxon>
        <taxon>Fungi</taxon>
        <taxon>Dikarya</taxon>
        <taxon>Ascomycota</taxon>
        <taxon>Pezizomycotina</taxon>
        <taxon>Eurotiomycetes</taxon>
        <taxon>Eurotiomycetidae</taxon>
        <taxon>Eurotiales</taxon>
        <taxon>Aspergillaceae</taxon>
        <taxon>Aspergillus</taxon>
        <taxon>Aspergillus subgen. Aspergillus</taxon>
    </lineage>
</organism>
<keyword evidence="4" id="KW-1185">Reference proteome</keyword>
<dbReference type="Gene3D" id="3.20.180.10">
    <property type="entry name" value="PNP-oxidase-like"/>
    <property type="match status" value="1"/>
</dbReference>
<keyword evidence="1" id="KW-0812">Transmembrane</keyword>
<evidence type="ECO:0000313" key="4">
    <source>
        <dbReference type="Proteomes" id="UP000019804"/>
    </source>
</evidence>
<feature type="transmembrane region" description="Helical" evidence="1">
    <location>
        <begin position="179"/>
        <end position="201"/>
    </location>
</feature>
<feature type="transmembrane region" description="Helical" evidence="1">
    <location>
        <begin position="153"/>
        <end position="172"/>
    </location>
</feature>
<dbReference type="GeneID" id="63697251"/>
<feature type="domain" description="DUF2470" evidence="2">
    <location>
        <begin position="7"/>
        <end position="80"/>
    </location>
</feature>
<gene>
    <name evidence="3" type="ORF">EURHEDRAFT_413262</name>
</gene>
<dbReference type="Pfam" id="PF10615">
    <property type="entry name" value="DUF2470"/>
    <property type="match status" value="1"/>
</dbReference>
<dbReference type="PANTHER" id="PTHR37783:SF1">
    <property type="entry name" value="MEMBRANE PROTEIN, PUTATIVE (AFU_ORTHOLOGUE AFUA_1G04315)-RELATED"/>
    <property type="match status" value="1"/>
</dbReference>
<dbReference type="RefSeq" id="XP_040638144.1">
    <property type="nucleotide sequence ID" value="XM_040782127.1"/>
</dbReference>
<feature type="transmembrane region" description="Helical" evidence="1">
    <location>
        <begin position="103"/>
        <end position="119"/>
    </location>
</feature>
<keyword evidence="1" id="KW-1133">Transmembrane helix</keyword>
<name>A0A017SCE2_ASPRC</name>
<dbReference type="PANTHER" id="PTHR37783">
    <property type="entry name" value="MEMBRANE PROTEIN, PUTATIVE (AFU_ORTHOLOGUE AFUA_1G04315)-RELATED"/>
    <property type="match status" value="1"/>
</dbReference>
<dbReference type="EMBL" id="KK088426">
    <property type="protein sequence ID" value="EYE94456.1"/>
    <property type="molecule type" value="Genomic_DNA"/>
</dbReference>
<dbReference type="OrthoDB" id="5553410at2759"/>
<protein>
    <recommendedName>
        <fullName evidence="2">DUF2470 domain-containing protein</fullName>
    </recommendedName>
</protein>
<evidence type="ECO:0000259" key="2">
    <source>
        <dbReference type="Pfam" id="PF10615"/>
    </source>
</evidence>
<keyword evidence="1" id="KW-0472">Membrane</keyword>
<dbReference type="InterPro" id="IPR019595">
    <property type="entry name" value="DUF2470"/>
</dbReference>